<feature type="compositionally biased region" description="Basic and acidic residues" evidence="3">
    <location>
        <begin position="688"/>
        <end position="701"/>
    </location>
</feature>
<evidence type="ECO:0000256" key="3">
    <source>
        <dbReference type="SAM" id="MobiDB-lite"/>
    </source>
</evidence>
<dbReference type="EMBL" id="CAJGYO010000112">
    <property type="protein sequence ID" value="CAD6341047.1"/>
    <property type="molecule type" value="Genomic_DNA"/>
</dbReference>
<reference evidence="4" key="1">
    <citation type="submission" date="2020-10" db="EMBL/GenBank/DDBJ databases">
        <authorList>
            <person name="Han B."/>
            <person name="Lu T."/>
            <person name="Zhao Q."/>
            <person name="Huang X."/>
            <person name="Zhao Y."/>
        </authorList>
    </citation>
    <scope>NUCLEOTIDE SEQUENCE</scope>
</reference>
<dbReference type="GO" id="GO:0007131">
    <property type="term" value="P:reciprocal meiotic recombination"/>
    <property type="evidence" value="ECO:0007669"/>
    <property type="project" value="TreeGrafter"/>
</dbReference>
<feature type="compositionally biased region" description="Basic and acidic residues" evidence="3">
    <location>
        <begin position="626"/>
        <end position="642"/>
    </location>
</feature>
<feature type="region of interest" description="Disordered" evidence="3">
    <location>
        <begin position="149"/>
        <end position="192"/>
    </location>
</feature>
<sequence>MQGSKTKSGSAEAKSNGKPKPDKEKKGGGGGGTPPTPNDSRPRKPAVPKASAAGHGTPRAADKSPGSGSADRKAPTPKAAAASRLATPPEKQGGKPAKPTQEQQPAKPAQELQAQLAAVREELVKAKEQLVENEKEKGRVLAELERAKKAADEANAKLQEAQETDKLPASESEQASMHGQQEADDAALRSTVEQLEKARYELADAIDAKNEALSQVDDAVRACEVKAQEVELLTAEVKRLKELVDSKMDGKGKKAAERIQNLEAENSALKLKLEKAKAAEEKAIQLERMVDELKSDVGDARKSGSKSELLADEWQKKAELLEVRLEEADQSNILKGESLNSAMEELDSTSSLLRDRESEVAALRDKVRFLEDELAKLKSDIVVSDQRANAAEKEAADLWTEVEGLRLKLQTAEEEKMEALSSDKNASSEIETLNEQKNQLADELEATKDELEKVKKAMEGLASALQEMSAESREAQEKYLLKQDEIERAQAQVEELSLSLKNTKENYELMLDEANYEKVCLTKSVERLEAEAKGAHEEWQSKELGFVNSIKNSEEEIGAIRVQMDRTLEVVKEKENENTELQEKLQQLESQLMEANRIREEANAETVQWKEKVLDQENELQNIKQENDDLQAKESAASEKIKQLSSQLANAKDGTINGNTKEGDNEKGDTEDEDEPVVVVSKMWENSKFADYDSSKEKENDGDSQVDLESNKEDAGLDSNGLHSTKESSGRTSPTKQNQQHKKKPLLKRFSGLLKKKSEN</sequence>
<evidence type="ECO:0000313" key="4">
    <source>
        <dbReference type="EMBL" id="CAD6341047.1"/>
    </source>
</evidence>
<keyword evidence="5" id="KW-1185">Reference proteome</keyword>
<accession>A0A811SJH3</accession>
<feature type="region of interest" description="Disordered" evidence="3">
    <location>
        <begin position="626"/>
        <end position="760"/>
    </location>
</feature>
<dbReference type="FunFam" id="1.10.287.1490:FF:000031">
    <property type="entry name" value="Putative WEB family protein chloroplastic"/>
    <property type="match status" value="1"/>
</dbReference>
<name>A0A811SJH3_9POAL</name>
<evidence type="ECO:0000313" key="5">
    <source>
        <dbReference type="Proteomes" id="UP000604825"/>
    </source>
</evidence>
<dbReference type="Gene3D" id="1.10.287.1490">
    <property type="match status" value="1"/>
</dbReference>
<gene>
    <name evidence="4" type="ORF">NCGR_LOCUS65145</name>
</gene>
<dbReference type="PANTHER" id="PTHR23160:SF6">
    <property type="entry name" value="OS04G0592400 PROTEIN"/>
    <property type="match status" value="1"/>
</dbReference>
<feature type="coiled-coil region" evidence="2">
    <location>
        <begin position="195"/>
        <end position="538"/>
    </location>
</feature>
<comment type="caution">
    <text evidence="4">The sequence shown here is derived from an EMBL/GenBank/DDBJ whole genome shotgun (WGS) entry which is preliminary data.</text>
</comment>
<dbReference type="Proteomes" id="UP000604825">
    <property type="component" value="Unassembled WGS sequence"/>
</dbReference>
<protein>
    <recommendedName>
        <fullName evidence="6">WEB family protein</fullName>
    </recommendedName>
</protein>
<evidence type="ECO:0000256" key="1">
    <source>
        <dbReference type="ARBA" id="ARBA00023054"/>
    </source>
</evidence>
<evidence type="ECO:0000256" key="2">
    <source>
        <dbReference type="SAM" id="Coils"/>
    </source>
</evidence>
<keyword evidence="1 2" id="KW-0175">Coiled coil</keyword>
<dbReference type="OrthoDB" id="6350175at2759"/>
<organism evidence="4 5">
    <name type="scientific">Miscanthus lutarioriparius</name>
    <dbReference type="NCBI Taxonomy" id="422564"/>
    <lineage>
        <taxon>Eukaryota</taxon>
        <taxon>Viridiplantae</taxon>
        <taxon>Streptophyta</taxon>
        <taxon>Embryophyta</taxon>
        <taxon>Tracheophyta</taxon>
        <taxon>Spermatophyta</taxon>
        <taxon>Magnoliopsida</taxon>
        <taxon>Liliopsida</taxon>
        <taxon>Poales</taxon>
        <taxon>Poaceae</taxon>
        <taxon>PACMAD clade</taxon>
        <taxon>Panicoideae</taxon>
        <taxon>Andropogonodae</taxon>
        <taxon>Andropogoneae</taxon>
        <taxon>Saccharinae</taxon>
        <taxon>Miscanthus</taxon>
    </lineage>
</organism>
<evidence type="ECO:0008006" key="6">
    <source>
        <dbReference type="Google" id="ProtNLM"/>
    </source>
</evidence>
<proteinExistence type="predicted"/>
<feature type="region of interest" description="Disordered" evidence="3">
    <location>
        <begin position="1"/>
        <end position="114"/>
    </location>
</feature>
<dbReference type="PANTHER" id="PTHR23160">
    <property type="entry name" value="SYNAPTONEMAL COMPLEX PROTEIN-RELATED"/>
    <property type="match status" value="1"/>
</dbReference>
<dbReference type="AlphaFoldDB" id="A0A811SJH3"/>